<dbReference type="AlphaFoldDB" id="A0A5C5VPX4"/>
<dbReference type="Gene3D" id="3.20.20.80">
    <property type="entry name" value="Glycosidases"/>
    <property type="match status" value="1"/>
</dbReference>
<feature type="domain" description="Carbohydrate-binding module family 96" evidence="6">
    <location>
        <begin position="932"/>
        <end position="1072"/>
    </location>
</feature>
<gene>
    <name evidence="7" type="ORF">Pla111_33010</name>
</gene>
<sequence>MQRRKPLRERVATRLGHEPLERRELLNADPVLGPIGSEEASGAQAVEVAAPAGEGGATTAIAPAGAIASATTGELKLWHKVTLDFEGPQTSESATPNPFTDYRLDVTFSHAGSGKTYRVPGYYAADGDAANTSATSGAVWRVHFAPDEIGAWDYSVSFRTGGNVAVSESPLAGASAGFFDGDTGTLVIEDTDKTGRDLRGKGRLEYVGERYLRFAGTGDYFLKQGADSPENLLAYDEFDGPFANDGQGDNFVKSWQPHVGDWRPGDPTWGDDRGKGLIGAVNYLASEGLNAFSFLPMNIAGDDKNVFPYTTYTERLRMDVSRLAQWEVVFEHADHEGMFLHFKTQETENDQLLDGGALGTQRKLYYRELIARFGHHLALNWNLGEENTNTTQQQKDFAQFFRDNDPYNHHVVIHTFPGQQDAVYDPLLGAASELTGASLQTTFTDFRRVHSDTARWVRDSAAAGKPWAVAVDEPGDAQNALRPDSNAGNSHIDGRKNALWGTLMAGGWGNEYYFGYGFNDSDLTLQDFRSRDAWWDYARYALEFFDRNEVPFWNMENDNAISSAANDYGFYDAGGTYVVYLKDGGTTNLDLRGETGLYDVRWYDPRNGGGLQTGSTLRVTGLDWRSLGTPPSDVNQDWVILVRPFDPDAPNTPPGVSITDATPVATSDGVFQEENGLVLFELESQPAAGGWELQSSVPGFTGSGYYRWEGPNLFGNPGAQGVTQYRFNVTNPGTYQMRFHNHRNGGIPFDQENDVWTRMDNGQWVKVFSGTQGQWNWASNFDFGEGNRPSASYNLAAGEHTFTISGRSTGFRIDRVALYNTSLTGSGVALNLNTPTSSTGVATGDLTFDLSAIVEDDGKQSPTPTLSWTLDAGPGTALFSDPDSQSTQVTFSTPGVYRVRLTADDREFETSDVRVIVAPPIEVIPSEASVGPLDDATVEGVNGQNNNVIKAQLSGPARTGYFKFDASGLNAAGATDVRLRLVVAQDAGSGKLDLYTGTSNSWTEETINAANAPATGVLVDSVDGTHPVGKVVEFDVSSVVTGDGPYTFVLKQANGNDVWFSSKEGGSPPLLVASRADISVVGDYDRDGAVDADDGAFWRISYGATAGDGLLADGNGDGVVNAADYTLWRDAFDQNAASVSSPVVEAAAPIVTRAAASGSASAATAAAVASETVERPRYAIPARARFAPAATTTNGPIELAEANHAIDSAHLLLLDDNEALSAVEPAPDTAPMDECGEPSEASVSLGEAFASLGSES</sequence>
<dbReference type="Proteomes" id="UP000318995">
    <property type="component" value="Unassembled WGS sequence"/>
</dbReference>
<organism evidence="7 8">
    <name type="scientific">Botrimarina hoheduenensis</name>
    <dbReference type="NCBI Taxonomy" id="2528000"/>
    <lineage>
        <taxon>Bacteria</taxon>
        <taxon>Pseudomonadati</taxon>
        <taxon>Planctomycetota</taxon>
        <taxon>Planctomycetia</taxon>
        <taxon>Pirellulales</taxon>
        <taxon>Lacipirellulaceae</taxon>
        <taxon>Botrimarina</taxon>
    </lineage>
</organism>
<evidence type="ECO:0000259" key="4">
    <source>
        <dbReference type="Pfam" id="PF00801"/>
    </source>
</evidence>
<protein>
    <submittedName>
        <fullName evidence="7">Uncharacterized protein</fullName>
    </submittedName>
</protein>
<evidence type="ECO:0000313" key="8">
    <source>
        <dbReference type="Proteomes" id="UP000318995"/>
    </source>
</evidence>
<reference evidence="7 8" key="1">
    <citation type="submission" date="2019-02" db="EMBL/GenBank/DDBJ databases">
        <title>Deep-cultivation of Planctomycetes and their phenomic and genomic characterization uncovers novel biology.</title>
        <authorList>
            <person name="Wiegand S."/>
            <person name="Jogler M."/>
            <person name="Boedeker C."/>
            <person name="Pinto D."/>
            <person name="Vollmers J."/>
            <person name="Rivas-Marin E."/>
            <person name="Kohn T."/>
            <person name="Peeters S.H."/>
            <person name="Heuer A."/>
            <person name="Rast P."/>
            <person name="Oberbeckmann S."/>
            <person name="Bunk B."/>
            <person name="Jeske O."/>
            <person name="Meyerdierks A."/>
            <person name="Storesund J.E."/>
            <person name="Kallscheuer N."/>
            <person name="Luecker S."/>
            <person name="Lage O.M."/>
            <person name="Pohl T."/>
            <person name="Merkel B.J."/>
            <person name="Hornburger P."/>
            <person name="Mueller R.-W."/>
            <person name="Bruemmer F."/>
            <person name="Labrenz M."/>
            <person name="Spormann A.M."/>
            <person name="Op Den Camp H."/>
            <person name="Overmann J."/>
            <person name="Amann R."/>
            <person name="Jetten M.S.M."/>
            <person name="Mascher T."/>
            <person name="Medema M.H."/>
            <person name="Devos D.P."/>
            <person name="Kaster A.-K."/>
            <person name="Ovreas L."/>
            <person name="Rohde M."/>
            <person name="Galperin M.Y."/>
            <person name="Jogler C."/>
        </authorList>
    </citation>
    <scope>NUCLEOTIDE SEQUENCE [LARGE SCALE GENOMIC DNA]</scope>
    <source>
        <strain evidence="7 8">Pla111</strain>
    </source>
</reference>
<dbReference type="InterPro" id="IPR018247">
    <property type="entry name" value="EF_Hand_1_Ca_BS"/>
</dbReference>
<name>A0A5C5VPX4_9BACT</name>
<proteinExistence type="predicted"/>
<evidence type="ECO:0000256" key="2">
    <source>
        <dbReference type="ARBA" id="ARBA00022525"/>
    </source>
</evidence>
<dbReference type="InterPro" id="IPR000601">
    <property type="entry name" value="PKD_dom"/>
</dbReference>
<evidence type="ECO:0000256" key="1">
    <source>
        <dbReference type="ARBA" id="ARBA00004613"/>
    </source>
</evidence>
<evidence type="ECO:0000256" key="3">
    <source>
        <dbReference type="ARBA" id="ARBA00022729"/>
    </source>
</evidence>
<dbReference type="InterPro" id="IPR035986">
    <property type="entry name" value="PKD_dom_sf"/>
</dbReference>
<keyword evidence="2" id="KW-0964">Secreted</keyword>
<dbReference type="InterPro" id="IPR032260">
    <property type="entry name" value="DUF5060"/>
</dbReference>
<evidence type="ECO:0000313" key="7">
    <source>
        <dbReference type="EMBL" id="TWT40656.1"/>
    </source>
</evidence>
<feature type="domain" description="PKD" evidence="4">
    <location>
        <begin position="832"/>
        <end position="906"/>
    </location>
</feature>
<keyword evidence="3" id="KW-0732">Signal</keyword>
<dbReference type="RefSeq" id="WP_231931100.1">
    <property type="nucleotide sequence ID" value="NZ_SJPH01000011.1"/>
</dbReference>
<evidence type="ECO:0000259" key="6">
    <source>
        <dbReference type="Pfam" id="PF24517"/>
    </source>
</evidence>
<dbReference type="Pfam" id="PF24517">
    <property type="entry name" value="CBM96"/>
    <property type="match status" value="1"/>
</dbReference>
<comment type="caution">
    <text evidence="7">The sequence shown here is derived from an EMBL/GenBank/DDBJ whole genome shotgun (WGS) entry which is preliminary data.</text>
</comment>
<dbReference type="GO" id="GO:0005576">
    <property type="term" value="C:extracellular region"/>
    <property type="evidence" value="ECO:0007669"/>
    <property type="project" value="UniProtKB-SubCell"/>
</dbReference>
<comment type="subcellular location">
    <subcellularLocation>
        <location evidence="1">Secreted</location>
    </subcellularLocation>
</comment>
<dbReference type="SUPFAM" id="SSF49299">
    <property type="entry name" value="PKD domain"/>
    <property type="match status" value="1"/>
</dbReference>
<dbReference type="InterPro" id="IPR055372">
    <property type="entry name" value="CBM96"/>
</dbReference>
<dbReference type="EMBL" id="SJPH01000011">
    <property type="protein sequence ID" value="TWT40656.1"/>
    <property type="molecule type" value="Genomic_DNA"/>
</dbReference>
<evidence type="ECO:0000259" key="5">
    <source>
        <dbReference type="Pfam" id="PF16586"/>
    </source>
</evidence>
<dbReference type="PROSITE" id="PS00018">
    <property type="entry name" value="EF_HAND_1"/>
    <property type="match status" value="1"/>
</dbReference>
<dbReference type="Gene3D" id="2.60.40.10">
    <property type="entry name" value="Immunoglobulins"/>
    <property type="match status" value="2"/>
</dbReference>
<dbReference type="Gene3D" id="2.60.120.260">
    <property type="entry name" value="Galactose-binding domain-like"/>
    <property type="match status" value="1"/>
</dbReference>
<dbReference type="Pfam" id="PF16586">
    <property type="entry name" value="DUF5060"/>
    <property type="match status" value="1"/>
</dbReference>
<dbReference type="InterPro" id="IPR013783">
    <property type="entry name" value="Ig-like_fold"/>
</dbReference>
<dbReference type="Pfam" id="PF00801">
    <property type="entry name" value="PKD"/>
    <property type="match status" value="1"/>
</dbReference>
<accession>A0A5C5VPX4</accession>
<keyword evidence="8" id="KW-1185">Reference proteome</keyword>
<feature type="domain" description="DUF5060" evidence="5">
    <location>
        <begin position="75"/>
        <end position="159"/>
    </location>
</feature>